<accession>A0A1C4Y7F3</accession>
<evidence type="ECO:0000256" key="1">
    <source>
        <dbReference type="SAM" id="MobiDB-lite"/>
    </source>
</evidence>
<evidence type="ECO:0000256" key="2">
    <source>
        <dbReference type="SAM" id="SignalP"/>
    </source>
</evidence>
<dbReference type="EMBL" id="LT607410">
    <property type="protein sequence ID" value="SCF16644.1"/>
    <property type="molecule type" value="Genomic_DNA"/>
</dbReference>
<keyword evidence="2" id="KW-0732">Signal</keyword>
<feature type="chain" id="PRO_5039309266" description="DUF5602 domain-containing protein" evidence="2">
    <location>
        <begin position="27"/>
        <end position="388"/>
    </location>
</feature>
<protein>
    <recommendedName>
        <fullName evidence="5">DUF5602 domain-containing protein</fullName>
    </recommendedName>
</protein>
<gene>
    <name evidence="3" type="ORF">GA0074696_3111</name>
</gene>
<feature type="compositionally biased region" description="Low complexity" evidence="1">
    <location>
        <begin position="32"/>
        <end position="45"/>
    </location>
</feature>
<reference evidence="3 4" key="1">
    <citation type="submission" date="2016-06" db="EMBL/GenBank/DDBJ databases">
        <authorList>
            <person name="Kjaerup R.B."/>
            <person name="Dalgaard T.S."/>
            <person name="Juul-Madsen H.R."/>
        </authorList>
    </citation>
    <scope>NUCLEOTIDE SEQUENCE [LARGE SCALE GENOMIC DNA]</scope>
    <source>
        <strain evidence="3 4">DSM 43821</strain>
    </source>
</reference>
<dbReference type="AlphaFoldDB" id="A0A1C4Y7F3"/>
<feature type="region of interest" description="Disordered" evidence="1">
    <location>
        <begin position="32"/>
        <end position="70"/>
    </location>
</feature>
<sequence>MSMTTAPRARRVFAAAAAVAGLLTLAAQLPDGGSSAAPTAPSAGAAHRHATGESSRTTVAPPPLDPRTVPVAFVAGPQRSGAKGDAPLDVCLVLGRPEKERTVKLPPAAAERLYRATRSYPGPCADYGPTKRLGDGTVRIYSQLAGDRPASLGFVLDRRALGGLPTEPTDGAHCHDVDGDGTIDPATECVHEHEYLLDLPQRFRDVVGGPFRWAMLNWDPRGHAPAQIYGAPHFDLHFYLQDRAETAAIGTGPCGGGNLVDCADYAEARLPVPARYLPADYLDIDAVVPGMGNHLGDPTAPEFNGQPFTHTFMYGAYGGDVTFYEPMITRAWLADLAAGRVQPSCRPLKLPAAWEEAGWYPTSYCMSYRANRQEITVALTDFVSRPAS</sequence>
<dbReference type="Proteomes" id="UP000198228">
    <property type="component" value="Chromosome I"/>
</dbReference>
<proteinExistence type="predicted"/>
<name>A0A1C4Y7F3_9ACTN</name>
<evidence type="ECO:0000313" key="4">
    <source>
        <dbReference type="Proteomes" id="UP000198228"/>
    </source>
</evidence>
<evidence type="ECO:0008006" key="5">
    <source>
        <dbReference type="Google" id="ProtNLM"/>
    </source>
</evidence>
<feature type="signal peptide" evidence="2">
    <location>
        <begin position="1"/>
        <end position="26"/>
    </location>
</feature>
<evidence type="ECO:0000313" key="3">
    <source>
        <dbReference type="EMBL" id="SCF16644.1"/>
    </source>
</evidence>
<organism evidence="3 4">
    <name type="scientific">Micromonospora purpureochromogenes</name>
    <dbReference type="NCBI Taxonomy" id="47872"/>
    <lineage>
        <taxon>Bacteria</taxon>
        <taxon>Bacillati</taxon>
        <taxon>Actinomycetota</taxon>
        <taxon>Actinomycetes</taxon>
        <taxon>Micromonosporales</taxon>
        <taxon>Micromonosporaceae</taxon>
        <taxon>Micromonospora</taxon>
    </lineage>
</organism>